<feature type="compositionally biased region" description="Polar residues" evidence="1">
    <location>
        <begin position="1"/>
        <end position="15"/>
    </location>
</feature>
<dbReference type="OrthoDB" id="8912104at2759"/>
<dbReference type="SUPFAM" id="SSF53098">
    <property type="entry name" value="Ribonuclease H-like"/>
    <property type="match status" value="1"/>
</dbReference>
<feature type="region of interest" description="Disordered" evidence="1">
    <location>
        <begin position="1"/>
        <end position="47"/>
    </location>
</feature>
<dbReference type="PANTHER" id="PTHR47501">
    <property type="entry name" value="TRANSPOSASE-RELATED"/>
    <property type="match status" value="1"/>
</dbReference>
<comment type="caution">
    <text evidence="2">The sequence shown here is derived from an EMBL/GenBank/DDBJ whole genome shotgun (WGS) entry which is preliminary data.</text>
</comment>
<name>A0A8J5CTT9_CHIOP</name>
<evidence type="ECO:0000256" key="1">
    <source>
        <dbReference type="SAM" id="MobiDB-lite"/>
    </source>
</evidence>
<evidence type="ECO:0000313" key="2">
    <source>
        <dbReference type="EMBL" id="KAG0720436.1"/>
    </source>
</evidence>
<dbReference type="PANTHER" id="PTHR47501:SF5">
    <property type="entry name" value="HAT C-TERMINAL DIMERISATION DOMAIN-CONTAINING PROTEIN"/>
    <property type="match status" value="1"/>
</dbReference>
<accession>A0A8J5CTT9</accession>
<proteinExistence type="predicted"/>
<evidence type="ECO:0000313" key="3">
    <source>
        <dbReference type="Proteomes" id="UP000770661"/>
    </source>
</evidence>
<dbReference type="AlphaFoldDB" id="A0A8J5CTT9"/>
<organism evidence="2 3">
    <name type="scientific">Chionoecetes opilio</name>
    <name type="common">Atlantic snow crab</name>
    <name type="synonym">Cancer opilio</name>
    <dbReference type="NCBI Taxonomy" id="41210"/>
    <lineage>
        <taxon>Eukaryota</taxon>
        <taxon>Metazoa</taxon>
        <taxon>Ecdysozoa</taxon>
        <taxon>Arthropoda</taxon>
        <taxon>Crustacea</taxon>
        <taxon>Multicrustacea</taxon>
        <taxon>Malacostraca</taxon>
        <taxon>Eumalacostraca</taxon>
        <taxon>Eucarida</taxon>
        <taxon>Decapoda</taxon>
        <taxon>Pleocyemata</taxon>
        <taxon>Brachyura</taxon>
        <taxon>Eubrachyura</taxon>
        <taxon>Majoidea</taxon>
        <taxon>Majidae</taxon>
        <taxon>Chionoecetes</taxon>
    </lineage>
</organism>
<dbReference type="EMBL" id="JACEEZ010012881">
    <property type="protein sequence ID" value="KAG0720436.1"/>
    <property type="molecule type" value="Genomic_DNA"/>
</dbReference>
<sequence length="191" mass="21354">MCCSHTQPAGDNRTSPKWWDGTMEQAGRPGSRLPRPPPRPRASGTCTNRSSVVANKIRDVVGRKLNTPCPTRWNTLYDATECLLKTALKDPETIEAINEVMKSEAAGKRAAAPVFTEEDKEILQEYCKVMKPVAICLDRLQAEVNAYMGILLPYLMLLKRDLQAIKREGELRYADPLVDALLEQDGTVPWV</sequence>
<dbReference type="Proteomes" id="UP000770661">
    <property type="component" value="Unassembled WGS sequence"/>
</dbReference>
<reference evidence="2" key="1">
    <citation type="submission" date="2020-07" db="EMBL/GenBank/DDBJ databases">
        <title>The High-quality genome of the commercially important snow crab, Chionoecetes opilio.</title>
        <authorList>
            <person name="Jeong J.-H."/>
            <person name="Ryu S."/>
        </authorList>
    </citation>
    <scope>NUCLEOTIDE SEQUENCE</scope>
    <source>
        <strain evidence="2">MADBK_172401_WGS</strain>
        <tissue evidence="2">Digestive gland</tissue>
    </source>
</reference>
<keyword evidence="3" id="KW-1185">Reference proteome</keyword>
<dbReference type="InterPro" id="IPR012337">
    <property type="entry name" value="RNaseH-like_sf"/>
</dbReference>
<gene>
    <name evidence="2" type="ORF">GWK47_006770</name>
</gene>
<protein>
    <submittedName>
        <fullName evidence="2">Uncharacterized protein</fullName>
    </submittedName>
</protein>